<evidence type="ECO:0000313" key="2">
    <source>
        <dbReference type="Proteomes" id="UP000287651"/>
    </source>
</evidence>
<sequence length="212" mass="24436">MQHRQSCPVRDKIMQRYDQELLGVPLWCTTQQKEGLWIQGANVMVLQRRVFVCTSELALDESLSHQHMGVVYHRGRSPNENLGYQYMRAVYHRGSSQIVSTNESHGGDMIILRWWTRRSITVPQRWIYRSRRKGCICKSTDSRAMGLATPWYRRGGTFVKSLIPFSHGGRALVVKGAEEVENAKANSKYPNKAEGQRSRNFIRPMSMGFSSR</sequence>
<dbReference type="AlphaFoldDB" id="A0A426WZJ5"/>
<dbReference type="Proteomes" id="UP000287651">
    <property type="component" value="Unassembled WGS sequence"/>
</dbReference>
<protein>
    <submittedName>
        <fullName evidence="1">Uncharacterized protein</fullName>
    </submittedName>
</protein>
<gene>
    <name evidence="1" type="ORF">B296_00032291</name>
</gene>
<accession>A0A426WZJ5</accession>
<evidence type="ECO:0000313" key="1">
    <source>
        <dbReference type="EMBL" id="RRT32645.1"/>
    </source>
</evidence>
<reference evidence="1 2" key="1">
    <citation type="journal article" date="2014" name="Agronomy (Basel)">
        <title>A Draft Genome Sequence for Ensete ventricosum, the Drought-Tolerant Tree Against Hunger.</title>
        <authorList>
            <person name="Harrison J."/>
            <person name="Moore K.A."/>
            <person name="Paszkiewicz K."/>
            <person name="Jones T."/>
            <person name="Grant M."/>
            <person name="Ambacheew D."/>
            <person name="Muzemil S."/>
            <person name="Studholme D.J."/>
        </authorList>
    </citation>
    <scope>NUCLEOTIDE SEQUENCE [LARGE SCALE GENOMIC DNA]</scope>
</reference>
<proteinExistence type="predicted"/>
<dbReference type="EMBL" id="AMZH03031117">
    <property type="protein sequence ID" value="RRT32645.1"/>
    <property type="molecule type" value="Genomic_DNA"/>
</dbReference>
<organism evidence="1 2">
    <name type="scientific">Ensete ventricosum</name>
    <name type="common">Abyssinian banana</name>
    <name type="synonym">Musa ensete</name>
    <dbReference type="NCBI Taxonomy" id="4639"/>
    <lineage>
        <taxon>Eukaryota</taxon>
        <taxon>Viridiplantae</taxon>
        <taxon>Streptophyta</taxon>
        <taxon>Embryophyta</taxon>
        <taxon>Tracheophyta</taxon>
        <taxon>Spermatophyta</taxon>
        <taxon>Magnoliopsida</taxon>
        <taxon>Liliopsida</taxon>
        <taxon>Zingiberales</taxon>
        <taxon>Musaceae</taxon>
        <taxon>Ensete</taxon>
    </lineage>
</organism>
<comment type="caution">
    <text evidence="1">The sequence shown here is derived from an EMBL/GenBank/DDBJ whole genome shotgun (WGS) entry which is preliminary data.</text>
</comment>
<name>A0A426WZJ5_ENSVE</name>